<keyword evidence="1" id="KW-1133">Transmembrane helix</keyword>
<keyword evidence="1" id="KW-0472">Membrane</keyword>
<dbReference type="EMBL" id="CAXLJM020000124">
    <property type="protein sequence ID" value="CAL8138627.1"/>
    <property type="molecule type" value="Genomic_DNA"/>
</dbReference>
<keyword evidence="1" id="KW-0812">Transmembrane</keyword>
<evidence type="ECO:0000256" key="1">
    <source>
        <dbReference type="SAM" id="Phobius"/>
    </source>
</evidence>
<reference evidence="2 3" key="1">
    <citation type="submission" date="2024-08" db="EMBL/GenBank/DDBJ databases">
        <authorList>
            <person name="Cucini C."/>
            <person name="Frati F."/>
        </authorList>
    </citation>
    <scope>NUCLEOTIDE SEQUENCE [LARGE SCALE GENOMIC DNA]</scope>
</reference>
<proteinExistence type="predicted"/>
<evidence type="ECO:0000313" key="2">
    <source>
        <dbReference type="EMBL" id="CAL8138627.1"/>
    </source>
</evidence>
<organism evidence="2 3">
    <name type="scientific">Orchesella dallaii</name>
    <dbReference type="NCBI Taxonomy" id="48710"/>
    <lineage>
        <taxon>Eukaryota</taxon>
        <taxon>Metazoa</taxon>
        <taxon>Ecdysozoa</taxon>
        <taxon>Arthropoda</taxon>
        <taxon>Hexapoda</taxon>
        <taxon>Collembola</taxon>
        <taxon>Entomobryomorpha</taxon>
        <taxon>Entomobryoidea</taxon>
        <taxon>Orchesellidae</taxon>
        <taxon>Orchesellinae</taxon>
        <taxon>Orchesella</taxon>
    </lineage>
</organism>
<dbReference type="Proteomes" id="UP001642540">
    <property type="component" value="Unassembled WGS sequence"/>
</dbReference>
<evidence type="ECO:0000313" key="3">
    <source>
        <dbReference type="Proteomes" id="UP001642540"/>
    </source>
</evidence>
<feature type="transmembrane region" description="Helical" evidence="1">
    <location>
        <begin position="853"/>
        <end position="873"/>
    </location>
</feature>
<protein>
    <submittedName>
        <fullName evidence="2">Uncharacterized protein</fullName>
    </submittedName>
</protein>
<gene>
    <name evidence="2" type="ORF">ODALV1_LOCUS27455</name>
</gene>
<comment type="caution">
    <text evidence="2">The sequence shown here is derived from an EMBL/GenBank/DDBJ whole genome shotgun (WGS) entry which is preliminary data.</text>
</comment>
<feature type="transmembrane region" description="Helical" evidence="1">
    <location>
        <begin position="489"/>
        <end position="514"/>
    </location>
</feature>
<feature type="transmembrane region" description="Helical" evidence="1">
    <location>
        <begin position="560"/>
        <end position="579"/>
    </location>
</feature>
<name>A0ABP1RYJ0_9HEXA</name>
<sequence length="919" mass="106500">MDIRTIVIVLVCQIIFAEKDFTWRSRYYNDAQNYISKLKKSPEVAKVLKNQISLYDGFKVHSLEGLSKFLQPVQHCLIHMTNFGGVDLPDLTVASIQRRTKPAVCYHVIFAISSSLEIRPNTTNGRRNRLSCHETIPRCPISPLFGNSLFVCVGLNFRRFVTKIRPWTCEVIVSIYPKQIPESPESMQLPYIELIDNILPLFEEDPLQRSINRFVRRSIPSYSPINILITEMNDALVNPQTLQSPNSVGAWLKNSLNDKYDLDYEEKRIFRDTFFVIFTKPSTFTSKHYELHNISCAFAVQLKLSFGNYEIHLVSGELLLNDLRSVWTRQEKETEIKIFDVTPIADVIFAMVFYKHGSVLTKEKFLYECFCNSKYLKMASNHPQKRGELYILNWIGEWLQVLRRYNYTVLLNMQYIICNTRDVKRQELEFVAQFIGESSIVQLEEKVYPTAVPHPLAIEDPSRKMGFISCGSTAVQGLPFRELFRVFDIYVWACLIIFNSIIMPVVLCIIEWLSDKKQSSSDHADAVRNIAFTSRIFFQPVIILLEQGSAFTNKNLNAAALRWVAAALILVAIVLSNSYKYDNVYNMMLPRRTAPLWFFEQLLTEKFSIYTRTNFYNPDRTSRSLVYSQFNYSVLPPYLSGHVKFVADNKSKPHLLLSELITIYHFEAVDLDYLNTELLLPWQAEHGPNNGSDQVALDIYGRVFRKLLTNTKLLPFENTLPHESVLDTFPSEQQFLAYMKEFNSKQAKHFMQILNECQNTAFVLPFDNMVNLFGRLRNQGNSKLTIGKEVLVERNIGMALHGWISNNLINTLVWIQDFGFLKHVRNIYWENVTSISHVTLDYSHQSSQISGNILVIFATLLCGHLLAIISYIFEIRKQIYMRIVAKAISIYLYLGKIWSRFPFLNNYHSSRCCRTMRNG</sequence>
<dbReference type="Gene3D" id="1.10.287.70">
    <property type="match status" value="1"/>
</dbReference>
<keyword evidence="3" id="KW-1185">Reference proteome</keyword>
<accession>A0ABP1RYJ0</accession>